<dbReference type="EMBL" id="QGKW02001940">
    <property type="protein sequence ID" value="KAF2555855.1"/>
    <property type="molecule type" value="Genomic_DNA"/>
</dbReference>
<comment type="caution">
    <text evidence="2">The sequence shown here is derived from an EMBL/GenBank/DDBJ whole genome shotgun (WGS) entry which is preliminary data.</text>
</comment>
<gene>
    <name evidence="2" type="ORF">F2Q68_00017619</name>
</gene>
<proteinExistence type="predicted"/>
<feature type="compositionally biased region" description="Basic and acidic residues" evidence="1">
    <location>
        <begin position="88"/>
        <end position="100"/>
    </location>
</feature>
<feature type="region of interest" description="Disordered" evidence="1">
    <location>
        <begin position="50"/>
        <end position="153"/>
    </location>
</feature>
<evidence type="ECO:0000313" key="2">
    <source>
        <dbReference type="EMBL" id="KAF2555855.1"/>
    </source>
</evidence>
<evidence type="ECO:0000313" key="3">
    <source>
        <dbReference type="Proteomes" id="UP000712281"/>
    </source>
</evidence>
<dbReference type="Proteomes" id="UP000712281">
    <property type="component" value="Unassembled WGS sequence"/>
</dbReference>
<sequence length="153" mass="16915">SFCSFSPTKRRKQRLCLFLQRVRSSVIESSWSSTSSHTLEALRSQSLIGPLVGHLGGDLQGSVRRLSQLPLPDKEPPKKRGRTKSSGSKKDTDEGEKPEGGVENSNVQEEDSEMTHPKENENLNVKDSFGEIEKADDMVSEEKDKTTGAEAIQ</sequence>
<accession>A0A8S9HBH4</accession>
<name>A0A8S9HBH4_BRACR</name>
<dbReference type="AlphaFoldDB" id="A0A8S9HBH4"/>
<organism evidence="2 3">
    <name type="scientific">Brassica cretica</name>
    <name type="common">Mustard</name>
    <dbReference type="NCBI Taxonomy" id="69181"/>
    <lineage>
        <taxon>Eukaryota</taxon>
        <taxon>Viridiplantae</taxon>
        <taxon>Streptophyta</taxon>
        <taxon>Embryophyta</taxon>
        <taxon>Tracheophyta</taxon>
        <taxon>Spermatophyta</taxon>
        <taxon>Magnoliopsida</taxon>
        <taxon>eudicotyledons</taxon>
        <taxon>Gunneridae</taxon>
        <taxon>Pentapetalae</taxon>
        <taxon>rosids</taxon>
        <taxon>malvids</taxon>
        <taxon>Brassicales</taxon>
        <taxon>Brassicaceae</taxon>
        <taxon>Brassiceae</taxon>
        <taxon>Brassica</taxon>
    </lineage>
</organism>
<feature type="non-terminal residue" evidence="2">
    <location>
        <position position="1"/>
    </location>
</feature>
<feature type="compositionally biased region" description="Basic and acidic residues" evidence="1">
    <location>
        <begin position="128"/>
        <end position="147"/>
    </location>
</feature>
<protein>
    <submittedName>
        <fullName evidence="2">Uncharacterized protein</fullName>
    </submittedName>
</protein>
<evidence type="ECO:0000256" key="1">
    <source>
        <dbReference type="SAM" id="MobiDB-lite"/>
    </source>
</evidence>
<reference evidence="2" key="1">
    <citation type="submission" date="2019-12" db="EMBL/GenBank/DDBJ databases">
        <title>Genome sequencing and annotation of Brassica cretica.</title>
        <authorList>
            <person name="Studholme D.J."/>
            <person name="Sarris P.F."/>
        </authorList>
    </citation>
    <scope>NUCLEOTIDE SEQUENCE</scope>
    <source>
        <strain evidence="2">PFS-001/15</strain>
        <tissue evidence="2">Leaf</tissue>
    </source>
</reference>